<sequence length="281" mass="31754">MSEVQSKYFCTNDHVKLHYLQAGSGPVLILLPGGGFSAEVFRKQIEVLSQHFTVISLDKRGHGLSEKVEYGYRVSRFAKDLDDLLNHLQVETAHFIAHSLGAAMIYNYVDLFGTERINKLIVIDEPPVLLVNPDWSENEKTQLGAIYEANGLHQLTNQFLTANPTEIASNIVEAMTTKYATSEQKQFLIKCMDIPGFAASRLYLNNICQDFRDVIGKLKLETLFITGRASLHPWQSHEWMKEKVPGSQLVVFEEQEGGNHFMFVEQPDAFNTLVLSYLLDG</sequence>
<dbReference type="PANTHER" id="PTHR43798">
    <property type="entry name" value="MONOACYLGLYCEROL LIPASE"/>
    <property type="match status" value="1"/>
</dbReference>
<keyword evidence="1 3" id="KW-0378">Hydrolase</keyword>
<dbReference type="Gene3D" id="3.40.50.1820">
    <property type="entry name" value="alpha/beta hydrolase"/>
    <property type="match status" value="1"/>
</dbReference>
<keyword evidence="4" id="KW-1185">Reference proteome</keyword>
<evidence type="ECO:0000259" key="2">
    <source>
        <dbReference type="Pfam" id="PF00561"/>
    </source>
</evidence>
<dbReference type="InterPro" id="IPR050266">
    <property type="entry name" value="AB_hydrolase_sf"/>
</dbReference>
<dbReference type="GO" id="GO:0016787">
    <property type="term" value="F:hydrolase activity"/>
    <property type="evidence" value="ECO:0007669"/>
    <property type="project" value="UniProtKB-KW"/>
</dbReference>
<name>A0ABM8ZZ09_9VIBR</name>
<dbReference type="Proteomes" id="UP000838748">
    <property type="component" value="Unassembled WGS sequence"/>
</dbReference>
<dbReference type="EC" id="3.-.-.-" evidence="3"/>
<evidence type="ECO:0000313" key="3">
    <source>
        <dbReference type="EMBL" id="CAH0536235.1"/>
    </source>
</evidence>
<accession>A0ABM8ZZ09</accession>
<dbReference type="InterPro" id="IPR000073">
    <property type="entry name" value="AB_hydrolase_1"/>
</dbReference>
<dbReference type="EMBL" id="CAKLDM010000001">
    <property type="protein sequence ID" value="CAH0536235.1"/>
    <property type="molecule type" value="Genomic_DNA"/>
</dbReference>
<evidence type="ECO:0000313" key="4">
    <source>
        <dbReference type="Proteomes" id="UP000838748"/>
    </source>
</evidence>
<dbReference type="Pfam" id="PF00561">
    <property type="entry name" value="Abhydrolase_1"/>
    <property type="match status" value="1"/>
</dbReference>
<dbReference type="RefSeq" id="WP_237359710.1">
    <property type="nucleotide sequence ID" value="NZ_CAKLDM010000001.1"/>
</dbReference>
<proteinExistence type="predicted"/>
<dbReference type="SUPFAM" id="SSF53474">
    <property type="entry name" value="alpha/beta-Hydrolases"/>
    <property type="match status" value="1"/>
</dbReference>
<dbReference type="InterPro" id="IPR029058">
    <property type="entry name" value="AB_hydrolase_fold"/>
</dbReference>
<reference evidence="3" key="1">
    <citation type="submission" date="2021-11" db="EMBL/GenBank/DDBJ databases">
        <authorList>
            <person name="Rodrigo-Torres L."/>
            <person name="Arahal R. D."/>
            <person name="Lucena T."/>
        </authorList>
    </citation>
    <scope>NUCLEOTIDE SEQUENCE</scope>
    <source>
        <strain evidence="3">CECT 7928</strain>
    </source>
</reference>
<protein>
    <submittedName>
        <fullName evidence="3">AB hydrolase superfamily protein YdjP</fullName>
        <ecNumber evidence="3">3.-.-.-</ecNumber>
    </submittedName>
</protein>
<dbReference type="PANTHER" id="PTHR43798:SF31">
    <property type="entry name" value="AB HYDROLASE SUPERFAMILY PROTEIN YCLE"/>
    <property type="match status" value="1"/>
</dbReference>
<evidence type="ECO:0000256" key="1">
    <source>
        <dbReference type="ARBA" id="ARBA00022801"/>
    </source>
</evidence>
<comment type="caution">
    <text evidence="3">The sequence shown here is derived from an EMBL/GenBank/DDBJ whole genome shotgun (WGS) entry which is preliminary data.</text>
</comment>
<feature type="domain" description="AB hydrolase-1" evidence="2">
    <location>
        <begin position="26"/>
        <end position="143"/>
    </location>
</feature>
<organism evidence="3 4">
    <name type="scientific">Vibrio marisflavi CECT 7928</name>
    <dbReference type="NCBI Taxonomy" id="634439"/>
    <lineage>
        <taxon>Bacteria</taxon>
        <taxon>Pseudomonadati</taxon>
        <taxon>Pseudomonadota</taxon>
        <taxon>Gammaproteobacteria</taxon>
        <taxon>Vibrionales</taxon>
        <taxon>Vibrionaceae</taxon>
        <taxon>Vibrio</taxon>
    </lineage>
</organism>
<gene>
    <name evidence="3" type="primary">ydjP</name>
    <name evidence="3" type="ORF">VMF7928_00287</name>
</gene>